<feature type="domain" description="D-serine dehydratase-like" evidence="3">
    <location>
        <begin position="149"/>
        <end position="251"/>
    </location>
</feature>
<dbReference type="OrthoDB" id="20198at2759"/>
<dbReference type="Gene3D" id="3.20.20.10">
    <property type="entry name" value="Alanine racemase"/>
    <property type="match status" value="1"/>
</dbReference>
<dbReference type="InterPro" id="IPR026956">
    <property type="entry name" value="D-ser_dehydrat-like_dom"/>
</dbReference>
<dbReference type="PANTHER" id="PTHR28004:SF2">
    <property type="entry name" value="D-SERINE DEHYDRATASE"/>
    <property type="match status" value="1"/>
</dbReference>
<dbReference type="Gene3D" id="2.40.37.20">
    <property type="entry name" value="D-serine dehydratase-like domain"/>
    <property type="match status" value="1"/>
</dbReference>
<dbReference type="EMBL" id="AMQN01013202">
    <property type="status" value="NOT_ANNOTATED_CDS"/>
    <property type="molecule type" value="Genomic_DNA"/>
</dbReference>
<evidence type="ECO:0000313" key="5">
    <source>
        <dbReference type="EnsemblMetazoa" id="CapteP228501"/>
    </source>
</evidence>
<dbReference type="InterPro" id="IPR042208">
    <property type="entry name" value="D-ser_dehydrat-like_sf"/>
</dbReference>
<dbReference type="SUPFAM" id="SSF51419">
    <property type="entry name" value="PLP-binding barrel"/>
    <property type="match status" value="1"/>
</dbReference>
<dbReference type="AlphaFoldDB" id="R7TNP3"/>
<proteinExistence type="inferred from homology"/>
<evidence type="ECO:0000256" key="2">
    <source>
        <dbReference type="ARBA" id="ARBA00023239"/>
    </source>
</evidence>
<evidence type="ECO:0000256" key="1">
    <source>
        <dbReference type="ARBA" id="ARBA00005323"/>
    </source>
</evidence>
<evidence type="ECO:0000313" key="6">
    <source>
        <dbReference type="Proteomes" id="UP000014760"/>
    </source>
</evidence>
<reference evidence="4 6" key="2">
    <citation type="journal article" date="2013" name="Nature">
        <title>Insights into bilaterian evolution from three spiralian genomes.</title>
        <authorList>
            <person name="Simakov O."/>
            <person name="Marletaz F."/>
            <person name="Cho S.J."/>
            <person name="Edsinger-Gonzales E."/>
            <person name="Havlak P."/>
            <person name="Hellsten U."/>
            <person name="Kuo D.H."/>
            <person name="Larsson T."/>
            <person name="Lv J."/>
            <person name="Arendt D."/>
            <person name="Savage R."/>
            <person name="Osoegawa K."/>
            <person name="de Jong P."/>
            <person name="Grimwood J."/>
            <person name="Chapman J.A."/>
            <person name="Shapiro H."/>
            <person name="Aerts A."/>
            <person name="Otillar R.P."/>
            <person name="Terry A.Y."/>
            <person name="Boore J.L."/>
            <person name="Grigoriev I.V."/>
            <person name="Lindberg D.R."/>
            <person name="Seaver E.C."/>
            <person name="Weisblat D.A."/>
            <person name="Putnam N.H."/>
            <person name="Rokhsar D.S."/>
        </authorList>
    </citation>
    <scope>NUCLEOTIDE SEQUENCE</scope>
    <source>
        <strain evidence="4 6">I ESC-2004</strain>
    </source>
</reference>
<keyword evidence="2" id="KW-0456">Lyase</keyword>
<accession>R7TNP3</accession>
<dbReference type="OMA" id="EIRPGNF"/>
<dbReference type="InterPro" id="IPR001608">
    <property type="entry name" value="Ala_racemase_N"/>
</dbReference>
<dbReference type="STRING" id="283909.R7TNP3"/>
<dbReference type="EnsemblMetazoa" id="CapteT228501">
    <property type="protein sequence ID" value="CapteP228501"/>
    <property type="gene ID" value="CapteG228501"/>
</dbReference>
<dbReference type="Proteomes" id="UP000014760">
    <property type="component" value="Unassembled WGS sequence"/>
</dbReference>
<name>R7TNP3_CAPTE</name>
<keyword evidence="6" id="KW-1185">Reference proteome</keyword>
<dbReference type="SMART" id="SM01119">
    <property type="entry name" value="D-ser_dehydrat"/>
    <property type="match status" value="1"/>
</dbReference>
<dbReference type="GO" id="GO:0008721">
    <property type="term" value="F:D-serine ammonia-lyase activity"/>
    <property type="evidence" value="ECO:0007669"/>
    <property type="project" value="TreeGrafter"/>
</dbReference>
<dbReference type="InterPro" id="IPR051466">
    <property type="entry name" value="D-amino_acid_metab_enzyme"/>
</dbReference>
<dbReference type="HOGENOM" id="CLU_031639_2_2_1"/>
<evidence type="ECO:0000313" key="4">
    <source>
        <dbReference type="EMBL" id="ELT92685.1"/>
    </source>
</evidence>
<dbReference type="Pfam" id="PF01168">
    <property type="entry name" value="Ala_racemase_N"/>
    <property type="match status" value="1"/>
</dbReference>
<dbReference type="GO" id="GO:0036088">
    <property type="term" value="P:D-serine catabolic process"/>
    <property type="evidence" value="ECO:0007669"/>
    <property type="project" value="TreeGrafter"/>
</dbReference>
<reference evidence="6" key="1">
    <citation type="submission" date="2012-12" db="EMBL/GenBank/DDBJ databases">
        <authorList>
            <person name="Hellsten U."/>
            <person name="Grimwood J."/>
            <person name="Chapman J.A."/>
            <person name="Shapiro H."/>
            <person name="Aerts A."/>
            <person name="Otillar R.P."/>
            <person name="Terry A.Y."/>
            <person name="Boore J.L."/>
            <person name="Simakov O."/>
            <person name="Marletaz F."/>
            <person name="Cho S.-J."/>
            <person name="Edsinger-Gonzales E."/>
            <person name="Havlak P."/>
            <person name="Kuo D.-H."/>
            <person name="Larsson T."/>
            <person name="Lv J."/>
            <person name="Arendt D."/>
            <person name="Savage R."/>
            <person name="Osoegawa K."/>
            <person name="de Jong P."/>
            <person name="Lindberg D.R."/>
            <person name="Seaver E.C."/>
            <person name="Weisblat D.A."/>
            <person name="Putnam N.H."/>
            <person name="Grigoriev I.V."/>
            <person name="Rokhsar D.S."/>
        </authorList>
    </citation>
    <scope>NUCLEOTIDE SEQUENCE</scope>
    <source>
        <strain evidence="6">I ESC-2004</strain>
    </source>
</reference>
<dbReference type="Pfam" id="PF14031">
    <property type="entry name" value="D-ser_dehydrat"/>
    <property type="match status" value="1"/>
</dbReference>
<comment type="similarity">
    <text evidence="1">Belongs to the DSD1 family.</text>
</comment>
<organism evidence="4">
    <name type="scientific">Capitella teleta</name>
    <name type="common">Polychaete worm</name>
    <dbReference type="NCBI Taxonomy" id="283909"/>
    <lineage>
        <taxon>Eukaryota</taxon>
        <taxon>Metazoa</taxon>
        <taxon>Spiralia</taxon>
        <taxon>Lophotrochozoa</taxon>
        <taxon>Annelida</taxon>
        <taxon>Polychaeta</taxon>
        <taxon>Sedentaria</taxon>
        <taxon>Scolecida</taxon>
        <taxon>Capitellidae</taxon>
        <taxon>Capitella</taxon>
    </lineage>
</organism>
<dbReference type="PANTHER" id="PTHR28004">
    <property type="entry name" value="ZGC:162816-RELATED"/>
    <property type="match status" value="1"/>
</dbReference>
<sequence length="265" mass="29295">MTPCLLVDMDVVQRNATKMLNTCKGLGVKLRCNMKTHKSREIGRIQTAGSRRCISVSTLKEAEYFADGGFDDILYTSMLTSDKIGRAMALLKKLNSFHVMLDNEAHLQVLEQHPLPDHQRWSAFLKVDTGGMRDVQQTIIGSCAQSEIAVRVATRVKGHCLKRNQLLIDAGFLAMSWDGFSAFDGALGGSFCRVDGHDNLKLVKMSQEVGHIEPRSGSLDFASHPIGSLLFLLPYHACATACQFTEFYGHSGDQITNVMIPCKGW</sequence>
<dbReference type="InterPro" id="IPR029066">
    <property type="entry name" value="PLP-binding_barrel"/>
</dbReference>
<protein>
    <recommendedName>
        <fullName evidence="3">D-serine dehydratase-like domain-containing protein</fullName>
    </recommendedName>
</protein>
<gene>
    <name evidence="4" type="ORF">CAPTEDRAFT_228501</name>
</gene>
<evidence type="ECO:0000259" key="3">
    <source>
        <dbReference type="SMART" id="SM01119"/>
    </source>
</evidence>
<dbReference type="EMBL" id="KB310036">
    <property type="protein sequence ID" value="ELT92685.1"/>
    <property type="molecule type" value="Genomic_DNA"/>
</dbReference>
<reference evidence="5" key="3">
    <citation type="submission" date="2015-06" db="UniProtKB">
        <authorList>
            <consortium name="EnsemblMetazoa"/>
        </authorList>
    </citation>
    <scope>IDENTIFICATION</scope>
</reference>